<gene>
    <name evidence="1" type="ORF">U9M48_041949</name>
</gene>
<protein>
    <submittedName>
        <fullName evidence="1">Uncharacterized protein</fullName>
    </submittedName>
</protein>
<dbReference type="AlphaFoldDB" id="A0AAQ3URT6"/>
<name>A0AAQ3URT6_PASNO</name>
<sequence>MGDRGWMYLGSRTCNEYLSGLKSFITAAEADMDDEDYCKENRSGIHTVGSQDDDGQYTGFDNGDDCQTPYDDISDEDILTFGDNAAHLSANLEEMLRDAVGVGEYTDLRLKKLKKLVESMKTPLYPGCKEKWSKLLGSLKLLQLKATHHWTDHSFKALCELLCDILPEGNEIPKTTYEAKQNICPLGLEVEKIHACKNDCILFRGDDYADLTECPECGTPRYKRRKDGGDEDKLHGAPQKVAWYFPLLARLIQLLATSMDAQLVWWHKEDRKTDNCLRHLANSAQWHIIDFKYGSFAQEPRNLRFALSTDGMNPFGQMSTSHSVWPPCNDIDVYLRPLVDDLKKLWSEGIEVYDGCKRETFTFEACCFALSMIYQQATACLGSAKEKKIVPIAWMTLRLCGLTTQRNKFT</sequence>
<dbReference type="PANTHER" id="PTHR10775:SF182">
    <property type="entry name" value="TRANSPOSON, EN_SPM-LIKE, TRANSPOSASE-ASSOCIATED DOMAIN PROTEIN-RELATED"/>
    <property type="match status" value="1"/>
</dbReference>
<dbReference type="InterPro" id="IPR004242">
    <property type="entry name" value="Transposase_21"/>
</dbReference>
<proteinExistence type="predicted"/>
<dbReference type="Pfam" id="PF02992">
    <property type="entry name" value="Transposase_21"/>
    <property type="match status" value="2"/>
</dbReference>
<evidence type="ECO:0000313" key="2">
    <source>
        <dbReference type="Proteomes" id="UP001341281"/>
    </source>
</evidence>
<evidence type="ECO:0000313" key="1">
    <source>
        <dbReference type="EMBL" id="WVZ96293.1"/>
    </source>
</evidence>
<keyword evidence="2" id="KW-1185">Reference proteome</keyword>
<reference evidence="1 2" key="1">
    <citation type="submission" date="2024-02" db="EMBL/GenBank/DDBJ databases">
        <title>High-quality chromosome-scale genome assembly of Pensacola bahiagrass (Paspalum notatum Flugge var. saurae).</title>
        <authorList>
            <person name="Vega J.M."/>
            <person name="Podio M."/>
            <person name="Orjuela J."/>
            <person name="Siena L.A."/>
            <person name="Pessino S.C."/>
            <person name="Combes M.C."/>
            <person name="Mariac C."/>
            <person name="Albertini E."/>
            <person name="Pupilli F."/>
            <person name="Ortiz J.P.A."/>
            <person name="Leblanc O."/>
        </authorList>
    </citation>
    <scope>NUCLEOTIDE SEQUENCE [LARGE SCALE GENOMIC DNA]</scope>
    <source>
        <strain evidence="1">R1</strain>
        <tissue evidence="1">Leaf</tissue>
    </source>
</reference>
<dbReference type="EMBL" id="CP144754">
    <property type="protein sequence ID" value="WVZ96293.1"/>
    <property type="molecule type" value="Genomic_DNA"/>
</dbReference>
<dbReference type="PANTHER" id="PTHR10775">
    <property type="entry name" value="OS08G0208400 PROTEIN"/>
    <property type="match status" value="1"/>
</dbReference>
<organism evidence="1 2">
    <name type="scientific">Paspalum notatum var. saurae</name>
    <dbReference type="NCBI Taxonomy" id="547442"/>
    <lineage>
        <taxon>Eukaryota</taxon>
        <taxon>Viridiplantae</taxon>
        <taxon>Streptophyta</taxon>
        <taxon>Embryophyta</taxon>
        <taxon>Tracheophyta</taxon>
        <taxon>Spermatophyta</taxon>
        <taxon>Magnoliopsida</taxon>
        <taxon>Liliopsida</taxon>
        <taxon>Poales</taxon>
        <taxon>Poaceae</taxon>
        <taxon>PACMAD clade</taxon>
        <taxon>Panicoideae</taxon>
        <taxon>Andropogonodae</taxon>
        <taxon>Paspaleae</taxon>
        <taxon>Paspalinae</taxon>
        <taxon>Paspalum</taxon>
    </lineage>
</organism>
<dbReference type="Proteomes" id="UP001341281">
    <property type="component" value="Chromosome 10"/>
</dbReference>
<accession>A0AAQ3URT6</accession>